<feature type="signal peptide" evidence="3">
    <location>
        <begin position="1"/>
        <end position="18"/>
    </location>
</feature>
<dbReference type="EMBL" id="JW877194">
    <property type="protein sequence ID" value="AFP09711.1"/>
    <property type="molecule type" value="mRNA"/>
</dbReference>
<name>V9LBP0_CALMI</name>
<evidence type="ECO:0000256" key="1">
    <source>
        <dbReference type="ARBA" id="ARBA00022737"/>
    </source>
</evidence>
<feature type="chain" id="PRO_5004778471" evidence="3">
    <location>
        <begin position="19"/>
        <end position="256"/>
    </location>
</feature>
<keyword evidence="2" id="KW-0802">TPR repeat</keyword>
<keyword evidence="3" id="KW-0732">Signal</keyword>
<dbReference type="FunFam" id="1.25.40.10:FF:000052">
    <property type="entry name" value="Aryl-hydrocarbon-interacting protein-like 1"/>
    <property type="match status" value="1"/>
</dbReference>
<dbReference type="InterPro" id="IPR039663">
    <property type="entry name" value="AIP/AIPL1/TTC9"/>
</dbReference>
<dbReference type="PANTHER" id="PTHR11242:SF3">
    <property type="entry name" value="AH RECEPTOR-INTERACTING PROTEIN"/>
    <property type="match status" value="1"/>
</dbReference>
<dbReference type="Gene3D" id="1.25.40.10">
    <property type="entry name" value="Tetratricopeptide repeat domain"/>
    <property type="match status" value="1"/>
</dbReference>
<dbReference type="AlphaFoldDB" id="V9LBP0"/>
<sequence>VCVCVCMSARVCVHLCVCVRVCVHLCVCVRVCVYVSLCVCVSVCVCVCVSTCECVCVSVSVSGCVSVCVSLSVPLTFVIHVLKVEQPGMYQQEAWAMTDEEKMAAVPVIHEEGNALFRRGLSLEAGLQYHNAIACLKNLQMKERPGDEQWIKLDMMITPIMLNYCQCKMLNKEYYEVIEHCSSILNKYEGNVKAYFKRGKAQSAVWNEREARADFEAVVRLDPSLAPLVTREIRVLEERLREKDREDRLRFKGMFQ</sequence>
<keyword evidence="1" id="KW-0677">Repeat</keyword>
<accession>V9LBP0</accession>
<proteinExistence type="evidence at transcript level"/>
<evidence type="ECO:0000256" key="2">
    <source>
        <dbReference type="ARBA" id="ARBA00022803"/>
    </source>
</evidence>
<reference evidence="4" key="1">
    <citation type="journal article" date="2014" name="Nature">
        <title>Elephant shark genome provides unique insights into gnathostome evolution.</title>
        <authorList>
            <consortium name="International Elephant Shark Genome Sequencing Consortium"/>
            <person name="Venkatesh B."/>
            <person name="Lee A.P."/>
            <person name="Ravi V."/>
            <person name="Maurya A.K."/>
            <person name="Lian M.M."/>
            <person name="Swann J.B."/>
            <person name="Ohta Y."/>
            <person name="Flajnik M.F."/>
            <person name="Sutoh Y."/>
            <person name="Kasahara M."/>
            <person name="Hoon S."/>
            <person name="Gangu V."/>
            <person name="Roy S.W."/>
            <person name="Irimia M."/>
            <person name="Korzh V."/>
            <person name="Kondrychyn I."/>
            <person name="Lim Z.W."/>
            <person name="Tay B.H."/>
            <person name="Tohari S."/>
            <person name="Kong K.W."/>
            <person name="Ho S."/>
            <person name="Lorente-Galdos B."/>
            <person name="Quilez J."/>
            <person name="Marques-Bonet T."/>
            <person name="Raney B.J."/>
            <person name="Ingham P.W."/>
            <person name="Tay A."/>
            <person name="Hillier L.W."/>
            <person name="Minx P."/>
            <person name="Boehm T."/>
            <person name="Wilson R.K."/>
            <person name="Brenner S."/>
            <person name="Warren W.C."/>
        </authorList>
    </citation>
    <scope>NUCLEOTIDE SEQUENCE</scope>
    <source>
        <tissue evidence="4">Muscle</tissue>
    </source>
</reference>
<dbReference type="PANTHER" id="PTHR11242">
    <property type="entry name" value="ARYL HYDROCARBON RECEPTOR INTERACTING PROTEIN RELATED"/>
    <property type="match status" value="1"/>
</dbReference>
<dbReference type="SUPFAM" id="SSF48452">
    <property type="entry name" value="TPR-like"/>
    <property type="match status" value="1"/>
</dbReference>
<evidence type="ECO:0000313" key="4">
    <source>
        <dbReference type="EMBL" id="AFP09711.1"/>
    </source>
</evidence>
<protein>
    <submittedName>
        <fullName evidence="4">AH receptor-interacting protein-like protein</fullName>
    </submittedName>
</protein>
<keyword evidence="4" id="KW-0675">Receptor</keyword>
<evidence type="ECO:0000256" key="3">
    <source>
        <dbReference type="SAM" id="SignalP"/>
    </source>
</evidence>
<organism evidence="4">
    <name type="scientific">Callorhinchus milii</name>
    <name type="common">Ghost shark</name>
    <dbReference type="NCBI Taxonomy" id="7868"/>
    <lineage>
        <taxon>Eukaryota</taxon>
        <taxon>Metazoa</taxon>
        <taxon>Chordata</taxon>
        <taxon>Craniata</taxon>
        <taxon>Vertebrata</taxon>
        <taxon>Chondrichthyes</taxon>
        <taxon>Holocephali</taxon>
        <taxon>Chimaeriformes</taxon>
        <taxon>Callorhinchidae</taxon>
        <taxon>Callorhinchus</taxon>
    </lineage>
</organism>
<dbReference type="InterPro" id="IPR011990">
    <property type="entry name" value="TPR-like_helical_dom_sf"/>
</dbReference>
<feature type="non-terminal residue" evidence="4">
    <location>
        <position position="1"/>
    </location>
</feature>